<dbReference type="InterPro" id="IPR001810">
    <property type="entry name" value="F-box_dom"/>
</dbReference>
<evidence type="ECO:0000313" key="2">
    <source>
        <dbReference type="EMBL" id="KAF8669204.1"/>
    </source>
</evidence>
<dbReference type="EMBL" id="JACEFO010002272">
    <property type="protein sequence ID" value="KAF8669204.1"/>
    <property type="molecule type" value="Genomic_DNA"/>
</dbReference>
<gene>
    <name evidence="2" type="ORF">HU200_051534</name>
</gene>
<protein>
    <recommendedName>
        <fullName evidence="1">F-box domain-containing protein</fullName>
    </recommendedName>
</protein>
<dbReference type="PANTHER" id="PTHR34709:SF80">
    <property type="entry name" value="F-BOX DOMAIN-CONTAINING PROTEIN"/>
    <property type="match status" value="1"/>
</dbReference>
<dbReference type="OrthoDB" id="696377at2759"/>
<sequence length="97" mass="10633">MGGTDGDVDGRLGGAVPDRISCLPDDLLHVMMLHLPCTSDAARTSILSRRWRRVWTGLPKLSFLYQTKPVSSQFAYHDRVDAALAACSAPTLHLLEI</sequence>
<comment type="caution">
    <text evidence="2">The sequence shown here is derived from an EMBL/GenBank/DDBJ whole genome shotgun (WGS) entry which is preliminary data.</text>
</comment>
<accession>A0A835AQ34</accession>
<dbReference type="AlphaFoldDB" id="A0A835AQ34"/>
<dbReference type="Proteomes" id="UP000636709">
    <property type="component" value="Unassembled WGS sequence"/>
</dbReference>
<dbReference type="Pfam" id="PF00646">
    <property type="entry name" value="F-box"/>
    <property type="match status" value="1"/>
</dbReference>
<evidence type="ECO:0000259" key="1">
    <source>
        <dbReference type="Pfam" id="PF00646"/>
    </source>
</evidence>
<dbReference type="PANTHER" id="PTHR34709">
    <property type="entry name" value="OS10G0396666 PROTEIN"/>
    <property type="match status" value="1"/>
</dbReference>
<reference evidence="2" key="1">
    <citation type="submission" date="2020-07" db="EMBL/GenBank/DDBJ databases">
        <title>Genome sequence and genetic diversity analysis of an under-domesticated orphan crop, white fonio (Digitaria exilis).</title>
        <authorList>
            <person name="Bennetzen J.L."/>
            <person name="Chen S."/>
            <person name="Ma X."/>
            <person name="Wang X."/>
            <person name="Yssel A.E.J."/>
            <person name="Chaluvadi S.R."/>
            <person name="Johnson M."/>
            <person name="Gangashetty P."/>
            <person name="Hamidou F."/>
            <person name="Sanogo M.D."/>
            <person name="Zwaenepoel A."/>
            <person name="Wallace J."/>
            <person name="Van De Peer Y."/>
            <person name="Van Deynze A."/>
        </authorList>
    </citation>
    <scope>NUCLEOTIDE SEQUENCE</scope>
    <source>
        <tissue evidence="2">Leaves</tissue>
    </source>
</reference>
<feature type="domain" description="F-box" evidence="1">
    <location>
        <begin position="20"/>
        <end position="60"/>
    </location>
</feature>
<keyword evidence="3" id="KW-1185">Reference proteome</keyword>
<dbReference type="InterPro" id="IPR055312">
    <property type="entry name" value="FBL15-like"/>
</dbReference>
<dbReference type="SUPFAM" id="SSF81383">
    <property type="entry name" value="F-box domain"/>
    <property type="match status" value="1"/>
</dbReference>
<name>A0A835AQ34_9POAL</name>
<proteinExistence type="predicted"/>
<evidence type="ECO:0000313" key="3">
    <source>
        <dbReference type="Proteomes" id="UP000636709"/>
    </source>
</evidence>
<dbReference type="InterPro" id="IPR036047">
    <property type="entry name" value="F-box-like_dom_sf"/>
</dbReference>
<organism evidence="2 3">
    <name type="scientific">Digitaria exilis</name>
    <dbReference type="NCBI Taxonomy" id="1010633"/>
    <lineage>
        <taxon>Eukaryota</taxon>
        <taxon>Viridiplantae</taxon>
        <taxon>Streptophyta</taxon>
        <taxon>Embryophyta</taxon>
        <taxon>Tracheophyta</taxon>
        <taxon>Spermatophyta</taxon>
        <taxon>Magnoliopsida</taxon>
        <taxon>Liliopsida</taxon>
        <taxon>Poales</taxon>
        <taxon>Poaceae</taxon>
        <taxon>PACMAD clade</taxon>
        <taxon>Panicoideae</taxon>
        <taxon>Panicodae</taxon>
        <taxon>Paniceae</taxon>
        <taxon>Anthephorinae</taxon>
        <taxon>Digitaria</taxon>
    </lineage>
</organism>